<dbReference type="InterPro" id="IPR039100">
    <property type="entry name" value="Sdo1/SBDS-like"/>
</dbReference>
<keyword evidence="6" id="KW-1185">Reference proteome</keyword>
<gene>
    <name evidence="5" type="ORF">LI82_05745</name>
</gene>
<dbReference type="Gene3D" id="1.10.10.900">
    <property type="entry name" value="SBDS protein C-terminal domain, subdomain 1"/>
    <property type="match status" value="1"/>
</dbReference>
<dbReference type="InterPro" id="IPR036786">
    <property type="entry name" value="Ribosome_mat_SBDS_N_sf"/>
</dbReference>
<dbReference type="SUPFAM" id="SSF109728">
    <property type="entry name" value="Hypothetical protein AF0491, middle domain"/>
    <property type="match status" value="1"/>
</dbReference>
<evidence type="ECO:0000259" key="3">
    <source>
        <dbReference type="Pfam" id="PF09377"/>
    </source>
</evidence>
<protein>
    <submittedName>
        <fullName evidence="5">RNA-associated protein</fullName>
    </submittedName>
</protein>
<dbReference type="AlphaFoldDB" id="A0A099T1K3"/>
<evidence type="ECO:0000259" key="2">
    <source>
        <dbReference type="Pfam" id="PF01172"/>
    </source>
</evidence>
<dbReference type="NCBIfam" id="TIGR00291">
    <property type="entry name" value="RNA_SBDS"/>
    <property type="match status" value="1"/>
</dbReference>
<dbReference type="Pfam" id="PF20268">
    <property type="entry name" value="SBDS_C"/>
    <property type="match status" value="1"/>
</dbReference>
<name>A0A099T1K3_METMT</name>
<proteinExistence type="inferred from homology"/>
<dbReference type="EMBL" id="JRHO01000010">
    <property type="protein sequence ID" value="KGK98799.1"/>
    <property type="molecule type" value="Genomic_DNA"/>
</dbReference>
<feature type="domain" description="Ribosome maturation protein SDO1/SBDS N-terminal" evidence="2">
    <location>
        <begin position="9"/>
        <end position="93"/>
    </location>
</feature>
<feature type="domain" description="Ribosome maturation protein SDO1/SBDS C-terminal" evidence="4">
    <location>
        <begin position="165"/>
        <end position="230"/>
    </location>
</feature>
<evidence type="ECO:0000259" key="4">
    <source>
        <dbReference type="Pfam" id="PF20268"/>
    </source>
</evidence>
<dbReference type="InterPro" id="IPR035647">
    <property type="entry name" value="EFG_III/V"/>
</dbReference>
<dbReference type="InterPro" id="IPR002140">
    <property type="entry name" value="Sdo1/SBDS"/>
</dbReference>
<dbReference type="SUPFAM" id="SSF89895">
    <property type="entry name" value="FYSH domain"/>
    <property type="match status" value="1"/>
</dbReference>
<organism evidence="5 6">
    <name type="scientific">Methanococcoides methylutens</name>
    <dbReference type="NCBI Taxonomy" id="2226"/>
    <lineage>
        <taxon>Archaea</taxon>
        <taxon>Methanobacteriati</taxon>
        <taxon>Methanobacteriota</taxon>
        <taxon>Stenosarchaea group</taxon>
        <taxon>Methanomicrobia</taxon>
        <taxon>Methanosarcinales</taxon>
        <taxon>Methanosarcinaceae</taxon>
        <taxon>Methanococcoides</taxon>
    </lineage>
</organism>
<evidence type="ECO:0000313" key="5">
    <source>
        <dbReference type="EMBL" id="KGK98799.1"/>
    </source>
</evidence>
<dbReference type="InterPro" id="IPR046928">
    <property type="entry name" value="SDO1/SBDS_C"/>
</dbReference>
<accession>A0A099T1K3</accession>
<dbReference type="PANTHER" id="PTHR10927:SF4">
    <property type="entry name" value="RIBOSOME MATURATION PROTEIN SDO1 HOMOLOG"/>
    <property type="match status" value="1"/>
</dbReference>
<comment type="similarity">
    <text evidence="1">Belongs to the SDO1/SBDS family.</text>
</comment>
<dbReference type="Gene3D" id="3.30.70.240">
    <property type="match status" value="1"/>
</dbReference>
<evidence type="ECO:0000256" key="1">
    <source>
        <dbReference type="ARBA" id="ARBA00007433"/>
    </source>
</evidence>
<reference evidence="5 6" key="1">
    <citation type="submission" date="2014-09" db="EMBL/GenBank/DDBJ databases">
        <title>Draft genome sequence of an obligately methylotrophic methanogen, Methanococcoides methylutens, isolated from marine sediment.</title>
        <authorList>
            <person name="Guan Y."/>
            <person name="Ngugi D.K."/>
            <person name="Blom J."/>
            <person name="Ali S."/>
            <person name="Ferry J.G."/>
            <person name="Stingl U."/>
        </authorList>
    </citation>
    <scope>NUCLEOTIDE SEQUENCE [LARGE SCALE GENOMIC DNA]</scope>
    <source>
        <strain evidence="5 6">DSM 2657</strain>
    </source>
</reference>
<comment type="caution">
    <text evidence="5">The sequence shown here is derived from an EMBL/GenBank/DDBJ whole genome shotgun (WGS) entry which is preliminary data.</text>
</comment>
<dbReference type="SUPFAM" id="SSF54980">
    <property type="entry name" value="EF-G C-terminal domain-like"/>
    <property type="match status" value="1"/>
</dbReference>
<dbReference type="Proteomes" id="UP000029859">
    <property type="component" value="Unassembled WGS sequence"/>
</dbReference>
<dbReference type="InterPro" id="IPR019783">
    <property type="entry name" value="SDO1/SBDS_N"/>
</dbReference>
<evidence type="ECO:0000313" key="6">
    <source>
        <dbReference type="Proteomes" id="UP000029859"/>
    </source>
</evidence>
<dbReference type="Pfam" id="PF01172">
    <property type="entry name" value="SBDS_N"/>
    <property type="match status" value="1"/>
</dbReference>
<dbReference type="RefSeq" id="WP_048193970.1">
    <property type="nucleotide sequence ID" value="NZ_CAAGSM010000003.1"/>
</dbReference>
<dbReference type="InterPro" id="IPR037188">
    <property type="entry name" value="Sdo1/SBDS_central_sf"/>
</dbReference>
<dbReference type="GO" id="GO:0042256">
    <property type="term" value="P:cytosolic ribosome assembly"/>
    <property type="evidence" value="ECO:0007669"/>
    <property type="project" value="InterPro"/>
</dbReference>
<dbReference type="InterPro" id="IPR018978">
    <property type="entry name" value="SDO1/SBDS_central"/>
</dbReference>
<feature type="domain" description="Ribosome maturation protein SDO1/SBDS central" evidence="3">
    <location>
        <begin position="101"/>
        <end position="162"/>
    </location>
</feature>
<sequence length="230" mass="25601">MVSLDESLVARLKKGSVQYEVLVDPDGALEFKKGGKVKIEDILAVEAIFEDAGKGYHASESDLSNAFETTDVFEIAAHIIKHGELQLTKEQRKHILEEKTKQVISTIAQNAINPQTRTPHPPARIEKAMEEAKVHIDPLKSVDEQVTIVMKAIRPIIPIRFEEVEVEVKIPADYAGKSYGDIAKFGTMLKDRWENDGSWVAVVKMPAGLQNDFYGLVNHLTKGDAETKLL</sequence>
<dbReference type="Pfam" id="PF09377">
    <property type="entry name" value="SBDS_domain_II"/>
    <property type="match status" value="1"/>
</dbReference>
<dbReference type="PANTHER" id="PTHR10927">
    <property type="entry name" value="RIBOSOME MATURATION PROTEIN SBDS"/>
    <property type="match status" value="1"/>
</dbReference>
<dbReference type="OrthoDB" id="84504at2157"/>
<dbReference type="Gene3D" id="3.30.1250.10">
    <property type="entry name" value="Ribosome maturation protein SBDS, N-terminal domain"/>
    <property type="match status" value="1"/>
</dbReference>